<name>A0A318HSP6_9BACT</name>
<organism evidence="1 2">
    <name type="scientific">Hoylesella shahii DSM 15611 = JCM 12083</name>
    <dbReference type="NCBI Taxonomy" id="1122991"/>
    <lineage>
        <taxon>Bacteria</taxon>
        <taxon>Pseudomonadati</taxon>
        <taxon>Bacteroidota</taxon>
        <taxon>Bacteroidia</taxon>
        <taxon>Bacteroidales</taxon>
        <taxon>Prevotellaceae</taxon>
        <taxon>Hoylesella</taxon>
    </lineage>
</organism>
<dbReference type="AlphaFoldDB" id="A0A318HSP6"/>
<dbReference type="Proteomes" id="UP000248314">
    <property type="component" value="Unassembled WGS sequence"/>
</dbReference>
<comment type="caution">
    <text evidence="1">The sequence shown here is derived from an EMBL/GenBank/DDBJ whole genome shotgun (WGS) entry which is preliminary data.</text>
</comment>
<dbReference type="STRING" id="1122991.GCA_000613445_02333"/>
<gene>
    <name evidence="1" type="ORF">EJ73_01845</name>
</gene>
<keyword evidence="2" id="KW-1185">Reference proteome</keyword>
<dbReference type="RefSeq" id="WP_025815689.1">
    <property type="nucleotide sequence ID" value="NZ_BAIZ01000009.1"/>
</dbReference>
<reference evidence="1 2" key="1">
    <citation type="submission" date="2018-05" db="EMBL/GenBank/DDBJ databases">
        <title>Genomic Encyclopedia of Type Strains, Phase I: the one thousand microbial genomes (KMG-I) project.</title>
        <authorList>
            <person name="Kyrpides N."/>
        </authorList>
    </citation>
    <scope>NUCLEOTIDE SEQUENCE [LARGE SCALE GENOMIC DNA]</scope>
    <source>
        <strain evidence="1 2">DSM 15611</strain>
    </source>
</reference>
<sequence length="83" mass="9248">MRRTSNLVAPQNGFVADKLLGKTGNECLKSLLFLAISAPNTPLANAKNHQLGKQATRKLKNYQRIDLPTRKLKNLPTHKLTNL</sequence>
<evidence type="ECO:0000313" key="2">
    <source>
        <dbReference type="Proteomes" id="UP000248314"/>
    </source>
</evidence>
<protein>
    <submittedName>
        <fullName evidence="1">Uncharacterized protein</fullName>
    </submittedName>
</protein>
<evidence type="ECO:0000313" key="1">
    <source>
        <dbReference type="EMBL" id="PXX21203.1"/>
    </source>
</evidence>
<dbReference type="GeneID" id="84900398"/>
<proteinExistence type="predicted"/>
<dbReference type="EMBL" id="QJJX01000022">
    <property type="protein sequence ID" value="PXX21203.1"/>
    <property type="molecule type" value="Genomic_DNA"/>
</dbReference>
<accession>A0A318HSP6</accession>